<dbReference type="InterPro" id="IPR006694">
    <property type="entry name" value="Fatty_acid_hydroxylase"/>
</dbReference>
<dbReference type="RefSeq" id="WP_394821153.1">
    <property type="nucleotide sequence ID" value="NZ_CP089984.1"/>
</dbReference>
<evidence type="ECO:0000256" key="1">
    <source>
        <dbReference type="ARBA" id="ARBA00004370"/>
    </source>
</evidence>
<dbReference type="InterPro" id="IPR050307">
    <property type="entry name" value="Sterol_Desaturase_Related"/>
</dbReference>
<dbReference type="Pfam" id="PF04116">
    <property type="entry name" value="FA_hydroxylase"/>
    <property type="match status" value="1"/>
</dbReference>
<sequence>MSLALKVLVFLAIIPVCALVFVPLELAFPIHRRATRPVRSLLLDYLFFCCAGVVGPLVMGLRTAVVGFALGMIVPWWSADQIMTGYGPIAMMPLWAVIPLLALCQDFMSYWIHRLLHSKWLWRFHRPHHSADAIDWAVLFRVHPMETVVMHTMRGGALLLVGFSAPQIVIYDASFFFLVGLLAHANVNIRIWNRAPLKYLLVGPMYHHWHHACEEQGLNKNMALVFPFWDLLFGTFYLPDRAPVEYGVREPMDRTFFGLLASPFVRARLPPPPPMSR</sequence>
<protein>
    <submittedName>
        <fullName evidence="7">Sterol desaturase family protein</fullName>
    </submittedName>
</protein>
<dbReference type="Proteomes" id="UP001370348">
    <property type="component" value="Chromosome"/>
</dbReference>
<organism evidence="7 8">
    <name type="scientific">Pendulispora albinea</name>
    <dbReference type="NCBI Taxonomy" id="2741071"/>
    <lineage>
        <taxon>Bacteria</taxon>
        <taxon>Pseudomonadati</taxon>
        <taxon>Myxococcota</taxon>
        <taxon>Myxococcia</taxon>
        <taxon>Myxococcales</taxon>
        <taxon>Sorangiineae</taxon>
        <taxon>Pendulisporaceae</taxon>
        <taxon>Pendulispora</taxon>
    </lineage>
</organism>
<feature type="transmembrane region" description="Helical" evidence="5">
    <location>
        <begin position="168"/>
        <end position="189"/>
    </location>
</feature>
<feature type="transmembrane region" description="Helical" evidence="5">
    <location>
        <begin position="45"/>
        <end position="77"/>
    </location>
</feature>
<evidence type="ECO:0000256" key="3">
    <source>
        <dbReference type="ARBA" id="ARBA00022989"/>
    </source>
</evidence>
<evidence type="ECO:0000256" key="2">
    <source>
        <dbReference type="ARBA" id="ARBA00022692"/>
    </source>
</evidence>
<feature type="domain" description="Fatty acid hydroxylase" evidence="6">
    <location>
        <begin position="100"/>
        <end position="235"/>
    </location>
</feature>
<evidence type="ECO:0000256" key="4">
    <source>
        <dbReference type="ARBA" id="ARBA00023136"/>
    </source>
</evidence>
<keyword evidence="2 5" id="KW-0812">Transmembrane</keyword>
<gene>
    <name evidence="7" type="ORF">LZC94_27180</name>
</gene>
<evidence type="ECO:0000313" key="7">
    <source>
        <dbReference type="EMBL" id="WXB11533.1"/>
    </source>
</evidence>
<dbReference type="PANTHER" id="PTHR11863">
    <property type="entry name" value="STEROL DESATURASE"/>
    <property type="match status" value="1"/>
</dbReference>
<evidence type="ECO:0000313" key="8">
    <source>
        <dbReference type="Proteomes" id="UP001370348"/>
    </source>
</evidence>
<reference evidence="7 8" key="1">
    <citation type="submission" date="2021-12" db="EMBL/GenBank/DDBJ databases">
        <title>Discovery of the Pendulisporaceae a myxobacterial family with distinct sporulation behavior and unique specialized metabolism.</title>
        <authorList>
            <person name="Garcia R."/>
            <person name="Popoff A."/>
            <person name="Bader C.D."/>
            <person name="Loehr J."/>
            <person name="Walesch S."/>
            <person name="Walt C."/>
            <person name="Boldt J."/>
            <person name="Bunk B."/>
            <person name="Haeckl F.J.F.P.J."/>
            <person name="Gunesch A.P."/>
            <person name="Birkelbach J."/>
            <person name="Nuebel U."/>
            <person name="Pietschmann T."/>
            <person name="Bach T."/>
            <person name="Mueller R."/>
        </authorList>
    </citation>
    <scope>NUCLEOTIDE SEQUENCE [LARGE SCALE GENOMIC DNA]</scope>
    <source>
        <strain evidence="7 8">MSr11954</strain>
    </source>
</reference>
<name>A0ABZ2LNS6_9BACT</name>
<keyword evidence="8" id="KW-1185">Reference proteome</keyword>
<evidence type="ECO:0000259" key="6">
    <source>
        <dbReference type="Pfam" id="PF04116"/>
    </source>
</evidence>
<feature type="transmembrane region" description="Helical" evidence="5">
    <location>
        <begin position="89"/>
        <end position="112"/>
    </location>
</feature>
<dbReference type="EMBL" id="CP089984">
    <property type="protein sequence ID" value="WXB11533.1"/>
    <property type="molecule type" value="Genomic_DNA"/>
</dbReference>
<comment type="subcellular location">
    <subcellularLocation>
        <location evidence="1">Membrane</location>
    </subcellularLocation>
</comment>
<evidence type="ECO:0000256" key="5">
    <source>
        <dbReference type="SAM" id="Phobius"/>
    </source>
</evidence>
<keyword evidence="4 5" id="KW-0472">Membrane</keyword>
<proteinExistence type="predicted"/>
<accession>A0ABZ2LNS6</accession>
<keyword evidence="3 5" id="KW-1133">Transmembrane helix</keyword>